<accession>A0AAU7STA2</accession>
<proteinExistence type="inferred from homology"/>
<keyword evidence="3 6" id="KW-1140">T=1 icosahedral capsid protein</keyword>
<feature type="region of interest" description="Disordered" evidence="7">
    <location>
        <begin position="29"/>
        <end position="54"/>
    </location>
</feature>
<evidence type="ECO:0000256" key="6">
    <source>
        <dbReference type="RuleBase" id="RU361230"/>
    </source>
</evidence>
<reference evidence="8" key="1">
    <citation type="submission" date="2024-05" db="EMBL/GenBank/DDBJ databases">
        <authorList>
            <person name="Laubscher F."/>
            <person name="Chudzinski V."/>
            <person name="Cordey S."/>
            <person name="Hosszu-Fellous K."/>
            <person name="Kaiser L."/>
        </authorList>
    </citation>
    <scope>NUCLEOTIDE SEQUENCE</scope>
    <source>
        <strain evidence="8">1212D4-8</strain>
    </source>
</reference>
<evidence type="ECO:0000256" key="5">
    <source>
        <dbReference type="ARBA" id="ARBA00022844"/>
    </source>
</evidence>
<dbReference type="EMBL" id="PP857082">
    <property type="protein sequence ID" value="XBU06629.1"/>
    <property type="molecule type" value="Genomic_DNA"/>
</dbReference>
<keyword evidence="4 6" id="KW-0167">Capsid protein</keyword>
<sequence>MPFWWRRRRKFWWGRRRYRRPRYNRYKRRKTRRRYTSRRGRRTTRRRRRRYKVRRKRKKIPIQQWQPESITKCKIIGFSTLVLGAEGRQYLCWTNEQSEYIQPKAPGGGQFGSEIINLEWLYSEYRAHNNIWTKSNKNKDLCRYSGCKIILFRHPTTDFIFSYSIMPPFDLNKFTYTDIHPQNMLLRPHKKIILSKESKPNAKSWVKVKIKPPKLMQTKWFFQKEFAEKTLVLLQATACTLGFPRIHPKAQSQMVSLYYLNTNFFPFPNWGQPRGAGDQAWDPYPTKPASQYKFFSNPEGTGNPTTLTFTGNQQYYQSISWDKGWFQQKVLQARCVKVNNELYADLPINTARYNPNEDTGIGNSVYIISVLTNSYKPPLSSHNYIIQGMPLWMALFGFWSFIKKTGDKGFEEHYMFVVESPAIHPISQTSQQRIYPFVDLEFIQGKLPFDEYLSANEKKLWFPKARHQTVTINALVEAGPFIQKYSNIPFSTWELSYKYYFYFKWGGPQVHDQPVDDPKYQQDFPTASTNLQTIQISDPKKQDTQTILHEWDYRRGIITQTALKRMSENLQIDTDFEYDDTGSPKKKRKITKEMPCIQEKETQIHQCLQELCKEDTFQETPETLQQLIQQQQQQQRHLKHSILQLLTHLKQQQNFLSLQTGTLE</sequence>
<evidence type="ECO:0000313" key="8">
    <source>
        <dbReference type="EMBL" id="XBU06629.1"/>
    </source>
</evidence>
<comment type="similarity">
    <text evidence="2 6">Belongs to the anelloviridae capsid protein family.</text>
</comment>
<organism evidence="8">
    <name type="scientific">Gammatorquevirus homidi5</name>
    <dbReference type="NCBI Taxonomy" id="3048390"/>
    <lineage>
        <taxon>Viruses</taxon>
        <taxon>Monodnaviria</taxon>
        <taxon>Shotokuvirae</taxon>
        <taxon>Commensaviricota</taxon>
        <taxon>Cardeaviricetes</taxon>
        <taxon>Sanitavirales</taxon>
        <taxon>Anelloviridae</taxon>
        <taxon>Gammatorquevirus</taxon>
    </lineage>
</organism>
<dbReference type="InterPro" id="IPR004219">
    <property type="entry name" value="TTvirus_Unk"/>
</dbReference>
<evidence type="ECO:0000256" key="4">
    <source>
        <dbReference type="ARBA" id="ARBA00022561"/>
    </source>
</evidence>
<comment type="subcellular location">
    <subcellularLocation>
        <location evidence="1 6">Virion</location>
    </subcellularLocation>
</comment>
<evidence type="ECO:0000256" key="2">
    <source>
        <dbReference type="ARBA" id="ARBA00006131"/>
    </source>
</evidence>
<keyword evidence="5 6" id="KW-0946">Virion</keyword>
<protein>
    <recommendedName>
        <fullName evidence="6">Capsid protein</fullName>
    </recommendedName>
</protein>
<name>A0AAU7STA2_9VIRU</name>
<evidence type="ECO:0000256" key="1">
    <source>
        <dbReference type="ARBA" id="ARBA00004328"/>
    </source>
</evidence>
<evidence type="ECO:0000256" key="7">
    <source>
        <dbReference type="SAM" id="MobiDB-lite"/>
    </source>
</evidence>
<dbReference type="Pfam" id="PF02956">
    <property type="entry name" value="TT_ORF1"/>
    <property type="match status" value="1"/>
</dbReference>
<evidence type="ECO:0000256" key="3">
    <source>
        <dbReference type="ARBA" id="ARBA00022431"/>
    </source>
</evidence>
<comment type="function">
    <text evidence="6">Self-assembles to form an icosahedral capsid.</text>
</comment>
<dbReference type="GO" id="GO:0039615">
    <property type="term" value="C:T=1 icosahedral viral capsid"/>
    <property type="evidence" value="ECO:0007669"/>
    <property type="project" value="UniProtKB-UniRule"/>
</dbReference>